<reference evidence="3" key="2">
    <citation type="submission" date="2020-10" db="UniProtKB">
        <authorList>
            <consortium name="WormBaseParasite"/>
        </authorList>
    </citation>
    <scope>IDENTIFICATION</scope>
</reference>
<feature type="region of interest" description="Disordered" evidence="1">
    <location>
        <begin position="112"/>
        <end position="147"/>
    </location>
</feature>
<evidence type="ECO:0000313" key="2">
    <source>
        <dbReference type="Proteomes" id="UP000492821"/>
    </source>
</evidence>
<accession>A0A7E4VDI0</accession>
<organism evidence="2 3">
    <name type="scientific">Panagrellus redivivus</name>
    <name type="common">Microworm</name>
    <dbReference type="NCBI Taxonomy" id="6233"/>
    <lineage>
        <taxon>Eukaryota</taxon>
        <taxon>Metazoa</taxon>
        <taxon>Ecdysozoa</taxon>
        <taxon>Nematoda</taxon>
        <taxon>Chromadorea</taxon>
        <taxon>Rhabditida</taxon>
        <taxon>Tylenchina</taxon>
        <taxon>Panagrolaimomorpha</taxon>
        <taxon>Panagrolaimoidea</taxon>
        <taxon>Panagrolaimidae</taxon>
        <taxon>Panagrellus</taxon>
    </lineage>
</organism>
<feature type="region of interest" description="Disordered" evidence="1">
    <location>
        <begin position="28"/>
        <end position="61"/>
    </location>
</feature>
<sequence>MENSVASDSEHRTTRELVFAAGGGDGRTQYDQMSSRVGRRGPTVEHEKQWGRGWKSTDSTTQPCCLSVWIDRMMVVSSFRGVFFSLRLQRWTWSSLSRFHYQSKRDANTGWVKQSNQVTEAQSKPRKGASRESIHPVSTVISRASTK</sequence>
<reference evidence="2" key="1">
    <citation type="journal article" date="2013" name="Genetics">
        <title>The draft genome and transcriptome of Panagrellus redivivus are shaped by the harsh demands of a free-living lifestyle.</title>
        <authorList>
            <person name="Srinivasan J."/>
            <person name="Dillman A.R."/>
            <person name="Macchietto M.G."/>
            <person name="Heikkinen L."/>
            <person name="Lakso M."/>
            <person name="Fracchia K.M."/>
            <person name="Antoshechkin I."/>
            <person name="Mortazavi A."/>
            <person name="Wong G."/>
            <person name="Sternberg P.W."/>
        </authorList>
    </citation>
    <scope>NUCLEOTIDE SEQUENCE [LARGE SCALE GENOMIC DNA]</scope>
    <source>
        <strain evidence="2">MT8872</strain>
    </source>
</reference>
<keyword evidence="2" id="KW-1185">Reference proteome</keyword>
<dbReference type="WBParaSite" id="Pan_g19520.t1">
    <property type="protein sequence ID" value="Pan_g19520.t1"/>
    <property type="gene ID" value="Pan_g19520"/>
</dbReference>
<name>A0A7E4VDI0_PANRE</name>
<evidence type="ECO:0000313" key="3">
    <source>
        <dbReference type="WBParaSite" id="Pan_g19520.t1"/>
    </source>
</evidence>
<protein>
    <submittedName>
        <fullName evidence="3">Uncharacterized protein</fullName>
    </submittedName>
</protein>
<dbReference type="AlphaFoldDB" id="A0A7E4VDI0"/>
<dbReference type="Proteomes" id="UP000492821">
    <property type="component" value="Unassembled WGS sequence"/>
</dbReference>
<feature type="compositionally biased region" description="Polar residues" evidence="1">
    <location>
        <begin position="112"/>
        <end position="122"/>
    </location>
</feature>
<evidence type="ECO:0000256" key="1">
    <source>
        <dbReference type="SAM" id="MobiDB-lite"/>
    </source>
</evidence>
<proteinExistence type="predicted"/>